<dbReference type="PANTHER" id="PTHR13439:SF0">
    <property type="entry name" value="TOPOISOMERASE I DAMAGE AFFECTED PROTEIN 4"/>
    <property type="match status" value="1"/>
</dbReference>
<feature type="transmembrane region" description="Helical" evidence="6">
    <location>
        <begin position="35"/>
        <end position="58"/>
    </location>
</feature>
<keyword evidence="2 5" id="KW-0812">Transmembrane</keyword>
<evidence type="ECO:0000256" key="4">
    <source>
        <dbReference type="ARBA" id="ARBA00023136"/>
    </source>
</evidence>
<sequence>MALSDWFSIENDPLAWAHPSPKLIMTPFEAHWHEIVASTIFYFFIQALSPAVCTRMVGKAYTGLDRKTKINFDIHMVSMVQCVVSVVLLVLGSNNAGFRNRLVDPEGSILGYSPYLGFVAAITIGYFVWDLFVCIRYFKLFGFSFLFHGAAALYVFVCSLRPYCLPWAPAFLLFELSTPFVNVNWFATRLPAGTISDTVVMINGLLLLATFFFVRIIWGFYAAGLVAYDMYRVFDKAPIFLPLSILALNVSLDSLNVVWFLKMFRIAKKKLQQNSKTPIPALKTAKFD</sequence>
<dbReference type="KEGG" id="asau:88174389"/>
<keyword evidence="3 6" id="KW-1133">Transmembrane helix</keyword>
<evidence type="ECO:0000256" key="5">
    <source>
        <dbReference type="PROSITE-ProRule" id="PRU00205"/>
    </source>
</evidence>
<dbReference type="SMART" id="SM00724">
    <property type="entry name" value="TLC"/>
    <property type="match status" value="1"/>
</dbReference>
<evidence type="ECO:0000256" key="1">
    <source>
        <dbReference type="ARBA" id="ARBA00004141"/>
    </source>
</evidence>
<dbReference type="Pfam" id="PF03798">
    <property type="entry name" value="TRAM_LAG1_CLN8"/>
    <property type="match status" value="1"/>
</dbReference>
<feature type="domain" description="TLC" evidence="7">
    <location>
        <begin position="67"/>
        <end position="272"/>
    </location>
</feature>
<dbReference type="Proteomes" id="UP001338582">
    <property type="component" value="Chromosome 4"/>
</dbReference>
<gene>
    <name evidence="8" type="ORF">PUMCH_003325</name>
</gene>
<dbReference type="GeneID" id="88174389"/>
<comment type="subcellular location">
    <subcellularLocation>
        <location evidence="1">Membrane</location>
        <topology evidence="1">Multi-pass membrane protein</topology>
    </subcellularLocation>
</comment>
<dbReference type="RefSeq" id="XP_062878365.1">
    <property type="nucleotide sequence ID" value="XM_063022295.1"/>
</dbReference>
<evidence type="ECO:0000256" key="3">
    <source>
        <dbReference type="ARBA" id="ARBA00022989"/>
    </source>
</evidence>
<proteinExistence type="predicted"/>
<dbReference type="InterPro" id="IPR050846">
    <property type="entry name" value="TLCD"/>
</dbReference>
<dbReference type="InterPro" id="IPR006634">
    <property type="entry name" value="TLC-dom"/>
</dbReference>
<accession>A0AAX4HBQ7</accession>
<organism evidence="8 9">
    <name type="scientific">Australozyma saopauloensis</name>
    <dbReference type="NCBI Taxonomy" id="291208"/>
    <lineage>
        <taxon>Eukaryota</taxon>
        <taxon>Fungi</taxon>
        <taxon>Dikarya</taxon>
        <taxon>Ascomycota</taxon>
        <taxon>Saccharomycotina</taxon>
        <taxon>Pichiomycetes</taxon>
        <taxon>Metschnikowiaceae</taxon>
        <taxon>Australozyma</taxon>
    </lineage>
</organism>
<feature type="transmembrane region" description="Helical" evidence="6">
    <location>
        <begin position="199"/>
        <end position="227"/>
    </location>
</feature>
<reference evidence="8 9" key="1">
    <citation type="submission" date="2023-10" db="EMBL/GenBank/DDBJ databases">
        <title>Draft Genome Sequence of Candida saopaulonensis from a very Premature Infant with Sepsis.</title>
        <authorList>
            <person name="Ning Y."/>
            <person name="Dai R."/>
            <person name="Xiao M."/>
            <person name="Xu Y."/>
            <person name="Yan Q."/>
            <person name="Zhang L."/>
        </authorList>
    </citation>
    <scope>NUCLEOTIDE SEQUENCE [LARGE SCALE GENOMIC DNA]</scope>
    <source>
        <strain evidence="8 9">19XY460</strain>
    </source>
</reference>
<dbReference type="PROSITE" id="PS50922">
    <property type="entry name" value="TLC"/>
    <property type="match status" value="1"/>
</dbReference>
<evidence type="ECO:0000256" key="6">
    <source>
        <dbReference type="SAM" id="Phobius"/>
    </source>
</evidence>
<evidence type="ECO:0000256" key="2">
    <source>
        <dbReference type="ARBA" id="ARBA00022692"/>
    </source>
</evidence>
<dbReference type="GO" id="GO:0055088">
    <property type="term" value="P:lipid homeostasis"/>
    <property type="evidence" value="ECO:0007669"/>
    <property type="project" value="TreeGrafter"/>
</dbReference>
<feature type="transmembrane region" description="Helical" evidence="6">
    <location>
        <begin position="239"/>
        <end position="261"/>
    </location>
</feature>
<evidence type="ECO:0000313" key="9">
    <source>
        <dbReference type="Proteomes" id="UP001338582"/>
    </source>
</evidence>
<dbReference type="EMBL" id="CP138897">
    <property type="protein sequence ID" value="WPK25983.1"/>
    <property type="molecule type" value="Genomic_DNA"/>
</dbReference>
<dbReference type="PANTHER" id="PTHR13439">
    <property type="entry name" value="CT120 PROTEIN"/>
    <property type="match status" value="1"/>
</dbReference>
<keyword evidence="9" id="KW-1185">Reference proteome</keyword>
<feature type="transmembrane region" description="Helical" evidence="6">
    <location>
        <begin position="70"/>
        <end position="92"/>
    </location>
</feature>
<dbReference type="GO" id="GO:0005783">
    <property type="term" value="C:endoplasmic reticulum"/>
    <property type="evidence" value="ECO:0007669"/>
    <property type="project" value="TreeGrafter"/>
</dbReference>
<feature type="transmembrane region" description="Helical" evidence="6">
    <location>
        <begin position="112"/>
        <end position="133"/>
    </location>
</feature>
<protein>
    <recommendedName>
        <fullName evidence="7">TLC domain-containing protein</fullName>
    </recommendedName>
</protein>
<evidence type="ECO:0000259" key="7">
    <source>
        <dbReference type="PROSITE" id="PS50922"/>
    </source>
</evidence>
<dbReference type="GO" id="GO:0016020">
    <property type="term" value="C:membrane"/>
    <property type="evidence" value="ECO:0007669"/>
    <property type="project" value="UniProtKB-SubCell"/>
</dbReference>
<dbReference type="AlphaFoldDB" id="A0AAX4HBQ7"/>
<name>A0AAX4HBQ7_9ASCO</name>
<feature type="transmembrane region" description="Helical" evidence="6">
    <location>
        <begin position="140"/>
        <end position="157"/>
    </location>
</feature>
<keyword evidence="4 5" id="KW-0472">Membrane</keyword>
<evidence type="ECO:0000313" key="8">
    <source>
        <dbReference type="EMBL" id="WPK25983.1"/>
    </source>
</evidence>
<feature type="transmembrane region" description="Helical" evidence="6">
    <location>
        <begin position="169"/>
        <end position="187"/>
    </location>
</feature>